<feature type="transmembrane region" description="Helical" evidence="1">
    <location>
        <begin position="13"/>
        <end position="40"/>
    </location>
</feature>
<reference evidence="2 3" key="1">
    <citation type="submission" date="2018-02" db="EMBL/GenBank/DDBJ databases">
        <title>Genomic Encyclopedia of Archaeal and Bacterial Type Strains, Phase II (KMG-II): from individual species to whole genera.</title>
        <authorList>
            <person name="Goeker M."/>
        </authorList>
    </citation>
    <scope>NUCLEOTIDE SEQUENCE [LARGE SCALE GENOMIC DNA]</scope>
    <source>
        <strain evidence="2 3">DSM 16809</strain>
    </source>
</reference>
<comment type="caution">
    <text evidence="2">The sequence shown here is derived from an EMBL/GenBank/DDBJ whole genome shotgun (WGS) entry which is preliminary data.</text>
</comment>
<gene>
    <name evidence="2" type="ORF">LY01_00803</name>
</gene>
<name>A0A2S6IRV6_9FLAO</name>
<keyword evidence="3" id="KW-1185">Reference proteome</keyword>
<sequence>MNFELRHISPNDWITITLLICIVILAVAKWFSSIPLGDLLSSYFKDRFIKISKSNGESTSLLLISSQVVYGISLSLFVYLFYQSRIASPPQFINFILVLTFIVTFLLGKHYLGKLIANLCHFEEIVEVIDHHRNINRSIFSFGLLLINCIVIYAFHMEQIPFLIAFIIVALFLFTYNIILIYTYRALLISAPFYFILYLCALEIAPYLLLYKYIML</sequence>
<dbReference type="InterPro" id="IPR025367">
    <property type="entry name" value="DUF4271"/>
</dbReference>
<dbReference type="OrthoDB" id="1438590at2"/>
<dbReference type="RefSeq" id="WP_104514500.1">
    <property type="nucleotide sequence ID" value="NZ_MQVW01000027.1"/>
</dbReference>
<protein>
    <submittedName>
        <fullName evidence="2">Uncharacterized protein DUF4271</fullName>
    </submittedName>
</protein>
<feature type="transmembrane region" description="Helical" evidence="1">
    <location>
        <begin position="139"/>
        <end position="156"/>
    </location>
</feature>
<evidence type="ECO:0000313" key="2">
    <source>
        <dbReference type="EMBL" id="PPK96977.1"/>
    </source>
</evidence>
<organism evidence="2 3">
    <name type="scientific">Nonlabens xylanidelens</name>
    <dbReference type="NCBI Taxonomy" id="191564"/>
    <lineage>
        <taxon>Bacteria</taxon>
        <taxon>Pseudomonadati</taxon>
        <taxon>Bacteroidota</taxon>
        <taxon>Flavobacteriia</taxon>
        <taxon>Flavobacteriales</taxon>
        <taxon>Flavobacteriaceae</taxon>
        <taxon>Nonlabens</taxon>
    </lineage>
</organism>
<feature type="transmembrane region" description="Helical" evidence="1">
    <location>
        <begin position="61"/>
        <end position="82"/>
    </location>
</feature>
<proteinExistence type="predicted"/>
<feature type="transmembrane region" description="Helical" evidence="1">
    <location>
        <begin position="88"/>
        <end position="108"/>
    </location>
</feature>
<feature type="transmembrane region" description="Helical" evidence="1">
    <location>
        <begin position="162"/>
        <end position="182"/>
    </location>
</feature>
<dbReference type="AlphaFoldDB" id="A0A2S6IRV6"/>
<evidence type="ECO:0000313" key="3">
    <source>
        <dbReference type="Proteomes" id="UP000239002"/>
    </source>
</evidence>
<keyword evidence="1" id="KW-0812">Transmembrane</keyword>
<keyword evidence="1" id="KW-0472">Membrane</keyword>
<dbReference type="EMBL" id="PTJE01000001">
    <property type="protein sequence ID" value="PPK96977.1"/>
    <property type="molecule type" value="Genomic_DNA"/>
</dbReference>
<feature type="transmembrane region" description="Helical" evidence="1">
    <location>
        <begin position="194"/>
        <end position="214"/>
    </location>
</feature>
<dbReference type="Pfam" id="PF14093">
    <property type="entry name" value="DUF4271"/>
    <property type="match status" value="1"/>
</dbReference>
<dbReference type="Proteomes" id="UP000239002">
    <property type="component" value="Unassembled WGS sequence"/>
</dbReference>
<evidence type="ECO:0000256" key="1">
    <source>
        <dbReference type="SAM" id="Phobius"/>
    </source>
</evidence>
<accession>A0A2S6IRV6</accession>
<keyword evidence="1" id="KW-1133">Transmembrane helix</keyword>